<feature type="domain" description="Fumarylacetoacetase-like C-terminal" evidence="2">
    <location>
        <begin position="86"/>
        <end position="225"/>
    </location>
</feature>
<dbReference type="GO" id="GO:0016787">
    <property type="term" value="F:hydrolase activity"/>
    <property type="evidence" value="ECO:0007669"/>
    <property type="project" value="UniProtKB-KW"/>
</dbReference>
<dbReference type="EMBL" id="CP104965">
    <property type="protein sequence ID" value="UXN71584.1"/>
    <property type="molecule type" value="Genomic_DNA"/>
</dbReference>
<organism evidence="3 4">
    <name type="scientific">Devosia neptuniae</name>
    <dbReference type="NCBI Taxonomy" id="191302"/>
    <lineage>
        <taxon>Bacteria</taxon>
        <taxon>Pseudomonadati</taxon>
        <taxon>Pseudomonadota</taxon>
        <taxon>Alphaproteobacteria</taxon>
        <taxon>Hyphomicrobiales</taxon>
        <taxon>Devosiaceae</taxon>
        <taxon>Devosia</taxon>
    </lineage>
</organism>
<accession>A0ABY6CH78</accession>
<dbReference type="InterPro" id="IPR036663">
    <property type="entry name" value="Fumarylacetoacetase_C_sf"/>
</dbReference>
<dbReference type="Proteomes" id="UP001061862">
    <property type="component" value="Chromosome"/>
</dbReference>
<dbReference type="Pfam" id="PF01557">
    <property type="entry name" value="FAA_hydrolase"/>
    <property type="match status" value="1"/>
</dbReference>
<gene>
    <name evidence="3" type="ORF">N8A98_10550</name>
</gene>
<dbReference type="InterPro" id="IPR011234">
    <property type="entry name" value="Fumarylacetoacetase-like_C"/>
</dbReference>
<evidence type="ECO:0000313" key="3">
    <source>
        <dbReference type="EMBL" id="UXN71584.1"/>
    </source>
</evidence>
<evidence type="ECO:0000313" key="4">
    <source>
        <dbReference type="Proteomes" id="UP001061862"/>
    </source>
</evidence>
<dbReference type="InterPro" id="IPR050772">
    <property type="entry name" value="Hydratase-Decarb/MhpD_sf"/>
</dbReference>
<evidence type="ECO:0000256" key="1">
    <source>
        <dbReference type="ARBA" id="ARBA00023239"/>
    </source>
</evidence>
<dbReference type="RefSeq" id="WP_262171211.1">
    <property type="nucleotide sequence ID" value="NZ_CP104965.1"/>
</dbReference>
<dbReference type="PANTHER" id="PTHR30143">
    <property type="entry name" value="ACID HYDRATASE"/>
    <property type="match status" value="1"/>
</dbReference>
<dbReference type="SUPFAM" id="SSF56529">
    <property type="entry name" value="FAH"/>
    <property type="match status" value="1"/>
</dbReference>
<evidence type="ECO:0000259" key="2">
    <source>
        <dbReference type="Pfam" id="PF01557"/>
    </source>
</evidence>
<dbReference type="PANTHER" id="PTHR30143:SF0">
    <property type="entry name" value="2-KETO-4-PENTENOATE HYDRATASE"/>
    <property type="match status" value="1"/>
</dbReference>
<sequence>MASELTDLLLAARRSGVAVDPLDPALVPASVEAAYAVQNEIVAALGPVGAWKVTPKPADGPCFAAPILKSGVYQSGATLKAADLPGIGIEVEVAVTIGQDLPGKPGGYGPEDIKAALGSIHVAIEVLATRYKDRKAVPQLAGIADLQSSGAVIVGPPVPASSLPEFGQQAMALAYDGIETKTTAGNADTDNVLAALAWLADHAAARGLPLTAGTVVITGARIGPADVSAKLISAEAPGLGRVAFNLV</sequence>
<protein>
    <submittedName>
        <fullName evidence="3">Fumarylacetoacetate hydrolase family protein</fullName>
    </submittedName>
</protein>
<keyword evidence="3" id="KW-0378">Hydrolase</keyword>
<keyword evidence="1" id="KW-0456">Lyase</keyword>
<name>A0ABY6CH78_9HYPH</name>
<reference evidence="3 4" key="1">
    <citation type="submission" date="2022-09" db="EMBL/GenBank/DDBJ databases">
        <title>Interaction between co-microsymbionts with complementary sets of symbiotic genes in legume-rhizobium systems.</title>
        <authorList>
            <person name="Safronova V."/>
            <person name="Sazanova A."/>
            <person name="Afonin A."/>
            <person name="Chirak E."/>
        </authorList>
    </citation>
    <scope>NUCLEOTIDE SEQUENCE [LARGE SCALE GENOMIC DNA]</scope>
    <source>
        <strain evidence="3 4">A18/4-1</strain>
    </source>
</reference>
<proteinExistence type="predicted"/>
<keyword evidence="4" id="KW-1185">Reference proteome</keyword>
<dbReference type="Gene3D" id="3.90.850.10">
    <property type="entry name" value="Fumarylacetoacetase-like, C-terminal domain"/>
    <property type="match status" value="1"/>
</dbReference>